<reference evidence="10" key="1">
    <citation type="submission" date="2024-07" db="EMBL/GenBank/DDBJ databases">
        <title>Identification and characteristics of an arsenic-resistant bacterial isolate, which belongs to a novel species.</title>
        <authorList>
            <person name="Juszczyk A."/>
            <person name="Kowalczyk A."/>
            <person name="Was K."/>
            <person name="Kosowicz W."/>
            <person name="Budzyn A."/>
            <person name="Latowski D."/>
        </authorList>
    </citation>
    <scope>NUCLEOTIDE SEQUENCE</scope>
    <source>
        <strain evidence="10">As8PL</strain>
    </source>
</reference>
<organism evidence="10">
    <name type="scientific">Alkalihalophilus sp. As8PL</name>
    <dbReference type="NCBI Taxonomy" id="3237103"/>
    <lineage>
        <taxon>Bacteria</taxon>
        <taxon>Bacillati</taxon>
        <taxon>Bacillota</taxon>
        <taxon>Bacilli</taxon>
        <taxon>Bacillales</taxon>
        <taxon>Bacillaceae</taxon>
        <taxon>Alkalihalophilus</taxon>
    </lineage>
</organism>
<dbReference type="PIRSF" id="PIRSF016661">
    <property type="entry name" value="BioY"/>
    <property type="match status" value="1"/>
</dbReference>
<proteinExistence type="inferred from homology"/>
<gene>
    <name evidence="10" type="ORF">AB3N04_04700</name>
</gene>
<name>A0AB39BW97_9BACI</name>
<evidence type="ECO:0000256" key="8">
    <source>
        <dbReference type="PIRNR" id="PIRNR016661"/>
    </source>
</evidence>
<dbReference type="EMBL" id="CP162551">
    <property type="protein sequence ID" value="XDI37621.1"/>
    <property type="molecule type" value="Genomic_DNA"/>
</dbReference>
<evidence type="ECO:0000256" key="2">
    <source>
        <dbReference type="ARBA" id="ARBA00010692"/>
    </source>
</evidence>
<comment type="subcellular location">
    <subcellularLocation>
        <location evidence="1 8">Cell membrane</location>
        <topology evidence="1 8">Multi-pass membrane protein</topology>
    </subcellularLocation>
</comment>
<feature type="transmembrane region" description="Helical" evidence="9">
    <location>
        <begin position="57"/>
        <end position="74"/>
    </location>
</feature>
<dbReference type="Pfam" id="PF02632">
    <property type="entry name" value="BioY"/>
    <property type="match status" value="1"/>
</dbReference>
<protein>
    <recommendedName>
        <fullName evidence="8">Biotin transporter</fullName>
    </recommendedName>
</protein>
<dbReference type="GO" id="GO:0015225">
    <property type="term" value="F:biotin transmembrane transporter activity"/>
    <property type="evidence" value="ECO:0007669"/>
    <property type="project" value="UniProtKB-UniRule"/>
</dbReference>
<evidence type="ECO:0000313" key="10">
    <source>
        <dbReference type="EMBL" id="XDI37621.1"/>
    </source>
</evidence>
<evidence type="ECO:0000256" key="1">
    <source>
        <dbReference type="ARBA" id="ARBA00004651"/>
    </source>
</evidence>
<accession>A0AB39BW97</accession>
<feature type="transmembrane region" description="Helical" evidence="9">
    <location>
        <begin position="115"/>
        <end position="138"/>
    </location>
</feature>
<sequence length="191" mass="19906">MKLKQMLYAALFAALIGALGILPPIILPISPVPITAQTAGVMLAGAVLGAKYGGMSLVVFVSLVAMGVPLLAGGRGGIGVLLGPGGGYILSWPIAAFIIGFLVEKYWHKMNIGRFILFNIIGGIIVVYAGGVTYLSFMTGLPWTTAAFQALIYIPGDLAKAVLAGVIAMQLKKAYPLITKKTKESTLTKVA</sequence>
<evidence type="ECO:0000256" key="9">
    <source>
        <dbReference type="SAM" id="Phobius"/>
    </source>
</evidence>
<keyword evidence="3 8" id="KW-0813">Transport</keyword>
<evidence type="ECO:0000256" key="7">
    <source>
        <dbReference type="ARBA" id="ARBA00023136"/>
    </source>
</evidence>
<keyword evidence="6 9" id="KW-1133">Transmembrane helix</keyword>
<keyword evidence="4 8" id="KW-1003">Cell membrane</keyword>
<dbReference type="PANTHER" id="PTHR34295">
    <property type="entry name" value="BIOTIN TRANSPORTER BIOY"/>
    <property type="match status" value="1"/>
</dbReference>
<dbReference type="RefSeq" id="WP_368504951.1">
    <property type="nucleotide sequence ID" value="NZ_CP162551.1"/>
</dbReference>
<feature type="transmembrane region" description="Helical" evidence="9">
    <location>
        <begin position="86"/>
        <end position="103"/>
    </location>
</feature>
<feature type="transmembrane region" description="Helical" evidence="9">
    <location>
        <begin position="150"/>
        <end position="171"/>
    </location>
</feature>
<evidence type="ECO:0000256" key="6">
    <source>
        <dbReference type="ARBA" id="ARBA00022989"/>
    </source>
</evidence>
<evidence type="ECO:0000256" key="3">
    <source>
        <dbReference type="ARBA" id="ARBA00022448"/>
    </source>
</evidence>
<dbReference type="InterPro" id="IPR003784">
    <property type="entry name" value="BioY"/>
</dbReference>
<feature type="transmembrane region" description="Helical" evidence="9">
    <location>
        <begin position="7"/>
        <end position="26"/>
    </location>
</feature>
<dbReference type="AlphaFoldDB" id="A0AB39BW97"/>
<evidence type="ECO:0000256" key="4">
    <source>
        <dbReference type="ARBA" id="ARBA00022475"/>
    </source>
</evidence>
<evidence type="ECO:0000256" key="5">
    <source>
        <dbReference type="ARBA" id="ARBA00022692"/>
    </source>
</evidence>
<feature type="transmembrane region" description="Helical" evidence="9">
    <location>
        <begin position="32"/>
        <end position="50"/>
    </location>
</feature>
<comment type="similarity">
    <text evidence="2 8">Belongs to the BioY family.</text>
</comment>
<dbReference type="GO" id="GO:0005886">
    <property type="term" value="C:plasma membrane"/>
    <property type="evidence" value="ECO:0007669"/>
    <property type="project" value="UniProtKB-SubCell"/>
</dbReference>
<keyword evidence="5 9" id="KW-0812">Transmembrane</keyword>
<dbReference type="PANTHER" id="PTHR34295:SF4">
    <property type="entry name" value="BIOTIN TRANSPORTER BIOY-RELATED"/>
    <property type="match status" value="1"/>
</dbReference>
<keyword evidence="7 8" id="KW-0472">Membrane</keyword>
<dbReference type="Gene3D" id="1.10.1760.20">
    <property type="match status" value="1"/>
</dbReference>